<dbReference type="PROSITE" id="PS51257">
    <property type="entry name" value="PROKAR_LIPOPROTEIN"/>
    <property type="match status" value="1"/>
</dbReference>
<name>A0A381PAB1_9ZZZZ</name>
<dbReference type="GO" id="GO:0009055">
    <property type="term" value="F:electron transfer activity"/>
    <property type="evidence" value="ECO:0007669"/>
    <property type="project" value="InterPro"/>
</dbReference>
<dbReference type="EMBL" id="UINC01000909">
    <property type="protein sequence ID" value="SUZ63149.1"/>
    <property type="molecule type" value="Genomic_DNA"/>
</dbReference>
<dbReference type="GO" id="GO:0005506">
    <property type="term" value="F:iron ion binding"/>
    <property type="evidence" value="ECO:0007669"/>
    <property type="project" value="InterPro"/>
</dbReference>
<evidence type="ECO:0000313" key="1">
    <source>
        <dbReference type="EMBL" id="SUZ63149.1"/>
    </source>
</evidence>
<reference evidence="1" key="1">
    <citation type="submission" date="2018-05" db="EMBL/GenBank/DDBJ databases">
        <authorList>
            <person name="Lanie J.A."/>
            <person name="Ng W.-L."/>
            <person name="Kazmierczak K.M."/>
            <person name="Andrzejewski T.M."/>
            <person name="Davidsen T.M."/>
            <person name="Wayne K.J."/>
            <person name="Tettelin H."/>
            <person name="Glass J.I."/>
            <person name="Rusch D."/>
            <person name="Podicherti R."/>
            <person name="Tsui H.-C.T."/>
            <person name="Winkler M.E."/>
        </authorList>
    </citation>
    <scope>NUCLEOTIDE SEQUENCE</scope>
</reference>
<organism evidence="1">
    <name type="scientific">marine metagenome</name>
    <dbReference type="NCBI Taxonomy" id="408172"/>
    <lineage>
        <taxon>unclassified sequences</taxon>
        <taxon>metagenomes</taxon>
        <taxon>ecological metagenomes</taxon>
    </lineage>
</organism>
<dbReference type="InterPro" id="IPR010980">
    <property type="entry name" value="Cyt_c/b562"/>
</dbReference>
<dbReference type="GO" id="GO:0020037">
    <property type="term" value="F:heme binding"/>
    <property type="evidence" value="ECO:0007669"/>
    <property type="project" value="InterPro"/>
</dbReference>
<evidence type="ECO:0008006" key="2">
    <source>
        <dbReference type="Google" id="ProtNLM"/>
    </source>
</evidence>
<dbReference type="GO" id="GO:0022900">
    <property type="term" value="P:electron transport chain"/>
    <property type="evidence" value="ECO:0007669"/>
    <property type="project" value="InterPro"/>
</dbReference>
<gene>
    <name evidence="1" type="ORF">METZ01_LOCUS16003</name>
</gene>
<proteinExistence type="predicted"/>
<dbReference type="SUPFAM" id="SSF47175">
    <property type="entry name" value="Cytochromes"/>
    <property type="match status" value="1"/>
</dbReference>
<sequence>MKTHRWFWVASALLLGCAPDAPDSSNYEAVADVQELMLTVLEPAAEAYWDAVGWIIDETGEQEIAPANPEEWEAVRNAAFVIAESGNLLMMDSRALDQTSWIAMSKAMVQVGRTAIEAAEARDKNAVFDAGAEVYYVCTACHATYALGTLRPNDERAN</sequence>
<dbReference type="AlphaFoldDB" id="A0A381PAB1"/>
<accession>A0A381PAB1</accession>
<protein>
    <recommendedName>
        <fullName evidence="2">Cytochrome c domain-containing protein</fullName>
    </recommendedName>
</protein>